<dbReference type="UCSC" id="ZK105.3">
    <property type="organism name" value="c. elegans"/>
</dbReference>
<organism evidence="2 3">
    <name type="scientific">Caenorhabditis elegans</name>
    <dbReference type="NCBI Taxonomy" id="6239"/>
    <lineage>
        <taxon>Eukaryota</taxon>
        <taxon>Metazoa</taxon>
        <taxon>Ecdysozoa</taxon>
        <taxon>Nematoda</taxon>
        <taxon>Chromadorea</taxon>
        <taxon>Rhabditida</taxon>
        <taxon>Rhabditina</taxon>
        <taxon>Rhabditomorpha</taxon>
        <taxon>Rhabditoidea</taxon>
        <taxon>Rhabditidae</taxon>
        <taxon>Peloderinae</taxon>
        <taxon>Caenorhabditis</taxon>
    </lineage>
</organism>
<evidence type="ECO:0000256" key="1">
    <source>
        <dbReference type="SAM" id="SignalP"/>
    </source>
</evidence>
<dbReference type="eggNOG" id="ENOG502QTAG">
    <property type="taxonomic scope" value="Eukaryota"/>
</dbReference>
<dbReference type="InParanoid" id="Q965Z8"/>
<proteinExistence type="predicted"/>
<dbReference type="WormBase" id="ZK105.3">
    <property type="protein sequence ID" value="CE39079"/>
    <property type="gene ID" value="WBGene00022654"/>
</dbReference>
<dbReference type="FunCoup" id="Q965Z8">
    <property type="interactions" value="14"/>
</dbReference>
<gene>
    <name evidence="2" type="ORF">CELE_ZK105.3</name>
    <name evidence="2 4" type="ORF">ZK105.3</name>
</gene>
<keyword evidence="1" id="KW-0732">Signal</keyword>
<reference evidence="2 3" key="1">
    <citation type="journal article" date="1998" name="Science">
        <title>Genome sequence of the nematode C. elegans: a platform for investigating biology.</title>
        <authorList>
            <consortium name="The C. elegans sequencing consortium"/>
            <person name="Sulson J.E."/>
            <person name="Waterston R."/>
        </authorList>
    </citation>
    <scope>NUCLEOTIDE SEQUENCE [LARGE SCALE GENOMIC DNA]</scope>
    <source>
        <strain evidence="2 3">Bristol N2</strain>
    </source>
</reference>
<evidence type="ECO:0000313" key="4">
    <source>
        <dbReference type="WormBase" id="ZK105.3"/>
    </source>
</evidence>
<dbReference type="AGR" id="WB:WBGene00022654"/>
<dbReference type="AlphaFoldDB" id="Q965Z8"/>
<dbReference type="PANTHER" id="PTHR31362">
    <property type="entry name" value="GLYCOSYLTRANSFERASE STELLO1-RELATED"/>
    <property type="match status" value="1"/>
</dbReference>
<name>Q965Z8_CAEEL</name>
<dbReference type="InterPro" id="IPR005049">
    <property type="entry name" value="STL-like"/>
</dbReference>
<sequence length="802" mass="93910">MNWSIKALLFISCATTFCYVALMGKADLSANVKRTELISPVVEIKNGNKWIVVTSVSAPTEDVKRLSSFPDWNLVVVADTKTPLDWKLENVHFLSVEYQKQLPFSISALLPYKSYTRKNIGYLYAISHGAEWIYDTDDDNKPYGQGLKQFDFDDTISGVRYRPQMRSEERILKRLFNPYRFYGMDQMWPRGFPLEHIEKHTNGNDSQVLCYQMKRAAVQQGLVRHDPDVDAIYRLLHADTKSGLNLKFNKFAPPITLSVGTYSPWNSQNTLFHKSAFHTLFLPTTVSFRTTDIWRSFVSQKILHLSGLTVSFVPTNAVQFRNAHDYLKDFKDEKQVYEDSGKMIEYLHDWKCAPENSSDLERCVKQLANDLVEVKLWGKEDAMLTEMFLNDLKRVGFEFPRILDGNYEDPYTPSKNETSRDVNCRRMQLDFELKETKKTDLDENVQRATRKINYFGDIVYWCNETDYSNLTNQFPSPEQLSRKHENSYVLKKNLNTVLIVVNNYPWKYGMGLFQRLYEPYFASTIFCGSWYPENFTNVDNFTSTIFPINYVHVNPAEIHKGYFAYHCVTLVKEMRLSNVEGYFMMADDAIFNIWQRIDYSRVFHLNGIYNISNVWWSGDYGKKAAINILKTIKITNNTKFQDAWNKFDKGLQNYAFFNLTDNAETQMLNPIGKSISDFYYIPTLQSEYYASLMRLFYENQFFLEIAVNRFLRSVDHSTSLYARTSYLWTNREKWDTVYHKNMVAMHPVKISKFMKPGAARKRYCASILQIWSDIIFGGSRNYTDKSDEEIDYINGFPVRQLY</sequence>
<keyword evidence="3" id="KW-1185">Reference proteome</keyword>
<dbReference type="HOGENOM" id="CLU_017369_0_0_1"/>
<dbReference type="OrthoDB" id="5948173at2759"/>
<dbReference type="SMR" id="Q965Z8"/>
<dbReference type="Pfam" id="PF03385">
    <property type="entry name" value="STELLO"/>
    <property type="match status" value="1"/>
</dbReference>
<dbReference type="PhylomeDB" id="Q965Z8"/>
<dbReference type="OMA" id="DIFCKHE"/>
<dbReference type="PANTHER" id="PTHR31362:SF0">
    <property type="entry name" value="EXOSTOSIN DOMAIN-CONTAINING PROTEIN-RELATED"/>
    <property type="match status" value="1"/>
</dbReference>
<dbReference type="STRING" id="6239.ZK105.3.1"/>
<evidence type="ECO:0000313" key="3">
    <source>
        <dbReference type="Proteomes" id="UP000001940"/>
    </source>
</evidence>
<dbReference type="Bgee" id="WBGene00022654">
    <property type="expression patterns" value="Expressed in adult organism and 1 other cell type or tissue"/>
</dbReference>
<dbReference type="Proteomes" id="UP000001940">
    <property type="component" value="Chromosome V"/>
</dbReference>
<protein>
    <submittedName>
        <fullName evidence="2">Glycosyltransferase</fullName>
    </submittedName>
</protein>
<accession>Q965Z8</accession>
<feature type="chain" id="PRO_5004321330" evidence="1">
    <location>
        <begin position="19"/>
        <end position="802"/>
    </location>
</feature>
<feature type="signal peptide" evidence="1">
    <location>
        <begin position="1"/>
        <end position="18"/>
    </location>
</feature>
<dbReference type="EMBL" id="BX284605">
    <property type="protein sequence ID" value="CCD64283.1"/>
    <property type="molecule type" value="Genomic_DNA"/>
</dbReference>
<dbReference type="PaxDb" id="6239-ZK105.3"/>
<evidence type="ECO:0000313" key="2">
    <source>
        <dbReference type="EMBL" id="CCD64283.1"/>
    </source>
</evidence>